<dbReference type="EMBL" id="CP053418">
    <property type="protein sequence ID" value="QJW85369.1"/>
    <property type="molecule type" value="Genomic_DNA"/>
</dbReference>
<keyword evidence="2" id="KW-1185">Reference proteome</keyword>
<evidence type="ECO:0000313" key="1">
    <source>
        <dbReference type="EMBL" id="QJW85369.1"/>
    </source>
</evidence>
<protein>
    <recommendedName>
        <fullName evidence="3">DUF91 domain-containing protein</fullName>
    </recommendedName>
</protein>
<sequence length="339" mass="37917">MPLFILKSAPTPSLHTVDVESFGALKVRERDHIQQALKQAPECIEEGLLVLTEEFSEWEGANRRIDLLCPDLHLNLVVVELKRTDDGGHMELQAVRYAAMVSAMTFDKAVATHAKFLRREGIEEDAEQRIRDFLGNPDDDLELTDNLRIILLAADFSKEVTSTVLWLIERGVDIRCMRMIPARIAGEIVVDIHQIIPLPLAEEYQIAIREKIQRRERAEAAGRDFTKYEIQTSEGLKTGLPKRRFMLELISEAVRLGVTPQQIINAAPSRQSNMFAEAEGTLSGAAAMALLPTKDPKRYFCEDGLAFHAGGKTYVLSKMWGESTELVAEAVTGLLPPAR</sequence>
<reference evidence="1 2" key="2">
    <citation type="submission" date="2020-05" db="EMBL/GenBank/DDBJ databases">
        <authorList>
            <person name="Khan S.A."/>
            <person name="Jeon C.O."/>
            <person name="Chun B.H."/>
        </authorList>
    </citation>
    <scope>NUCLEOTIDE SEQUENCE [LARGE SCALE GENOMIC DNA]</scope>
    <source>
        <strain evidence="1 2">H242</strain>
    </source>
</reference>
<reference evidence="1 2" key="1">
    <citation type="submission" date="2020-05" db="EMBL/GenBank/DDBJ databases">
        <title>Ramlibacter rhizophilus sp. nov., isolated from rhizosphere soil of national flower Mugunghwa from South Korea.</title>
        <authorList>
            <person name="Zheng-Fei Y."/>
            <person name="Huan T."/>
        </authorList>
    </citation>
    <scope>NUCLEOTIDE SEQUENCE [LARGE SCALE GENOMIC DNA]</scope>
    <source>
        <strain evidence="1 2">H242</strain>
    </source>
</reference>
<accession>A0ABX6P7B2</accession>
<gene>
    <name evidence="1" type="ORF">HK414_24290</name>
</gene>
<organism evidence="1 2">
    <name type="scientific">Ramlibacter terrae</name>
    <dbReference type="NCBI Taxonomy" id="2732511"/>
    <lineage>
        <taxon>Bacteria</taxon>
        <taxon>Pseudomonadati</taxon>
        <taxon>Pseudomonadota</taxon>
        <taxon>Betaproteobacteria</taxon>
        <taxon>Burkholderiales</taxon>
        <taxon>Comamonadaceae</taxon>
        <taxon>Ramlibacter</taxon>
    </lineage>
</organism>
<dbReference type="Gene3D" id="3.40.1350.10">
    <property type="match status" value="1"/>
</dbReference>
<dbReference type="Proteomes" id="UP000500826">
    <property type="component" value="Chromosome"/>
</dbReference>
<name>A0ABX6P7B2_9BURK</name>
<dbReference type="InterPro" id="IPR011856">
    <property type="entry name" value="tRNA_endonuc-like_dom_sf"/>
</dbReference>
<evidence type="ECO:0000313" key="2">
    <source>
        <dbReference type="Proteomes" id="UP000500826"/>
    </source>
</evidence>
<proteinExistence type="predicted"/>
<evidence type="ECO:0008006" key="3">
    <source>
        <dbReference type="Google" id="ProtNLM"/>
    </source>
</evidence>